<evidence type="ECO:0000259" key="1">
    <source>
        <dbReference type="Pfam" id="PF23247"/>
    </source>
</evidence>
<evidence type="ECO:0000313" key="3">
    <source>
        <dbReference type="Proteomes" id="UP000000768"/>
    </source>
</evidence>
<reference evidence="2 3" key="1">
    <citation type="journal article" date="2009" name="Nature">
        <title>The Sorghum bicolor genome and the diversification of grasses.</title>
        <authorList>
            <person name="Paterson A.H."/>
            <person name="Bowers J.E."/>
            <person name="Bruggmann R."/>
            <person name="Dubchak I."/>
            <person name="Grimwood J."/>
            <person name="Gundlach H."/>
            <person name="Haberer G."/>
            <person name="Hellsten U."/>
            <person name="Mitros T."/>
            <person name="Poliakov A."/>
            <person name="Schmutz J."/>
            <person name="Spannagl M."/>
            <person name="Tang H."/>
            <person name="Wang X."/>
            <person name="Wicker T."/>
            <person name="Bharti A.K."/>
            <person name="Chapman J."/>
            <person name="Feltus F.A."/>
            <person name="Gowik U."/>
            <person name="Grigoriev I.V."/>
            <person name="Lyons E."/>
            <person name="Maher C.A."/>
            <person name="Martis M."/>
            <person name="Narechania A."/>
            <person name="Otillar R.P."/>
            <person name="Penning B.W."/>
            <person name="Salamov A.A."/>
            <person name="Wang Y."/>
            <person name="Zhang L."/>
            <person name="Carpita N.C."/>
            <person name="Freeling M."/>
            <person name="Gingle A.R."/>
            <person name="Hash C.T."/>
            <person name="Keller B."/>
            <person name="Klein P."/>
            <person name="Kresovich S."/>
            <person name="McCann M.C."/>
            <person name="Ming R."/>
            <person name="Peterson D.G."/>
            <person name="Mehboob-ur-Rahman"/>
            <person name="Ware D."/>
            <person name="Westhoff P."/>
            <person name="Mayer K.F."/>
            <person name="Messing J."/>
            <person name="Rokhsar D.S."/>
        </authorList>
    </citation>
    <scope>NUCLEOTIDE SEQUENCE [LARGE SCALE GENOMIC DNA]</scope>
    <source>
        <strain evidence="3">cv. BTx623</strain>
    </source>
</reference>
<gene>
    <name evidence="2" type="ORF">SORBI_3006G062400</name>
</gene>
<dbReference type="Pfam" id="PF23247">
    <property type="entry name" value="LRR_RPS2"/>
    <property type="match status" value="1"/>
</dbReference>
<accession>A0A1B6PKJ3</accession>
<dbReference type="Gene3D" id="3.80.10.10">
    <property type="entry name" value="Ribonuclease Inhibitor"/>
    <property type="match status" value="3"/>
</dbReference>
<dbReference type="InParanoid" id="A0A1B6PKJ3"/>
<dbReference type="InterPro" id="IPR032675">
    <property type="entry name" value="LRR_dom_sf"/>
</dbReference>
<protein>
    <recommendedName>
        <fullName evidence="1">Disease resistance protein At4g27190-like leucine-rich repeats domain-containing protein</fullName>
    </recommendedName>
</protein>
<name>A0A1B6PKJ3_SORBI</name>
<dbReference type="AlphaFoldDB" id="A0A1B6PKJ3"/>
<dbReference type="OMA" id="TEDEMFH"/>
<dbReference type="eggNOG" id="ENOG502RAVK">
    <property type="taxonomic scope" value="Eukaryota"/>
</dbReference>
<dbReference type="InterPro" id="IPR050905">
    <property type="entry name" value="Plant_NBS-LRR"/>
</dbReference>
<organism evidence="2 3">
    <name type="scientific">Sorghum bicolor</name>
    <name type="common">Sorghum</name>
    <name type="synonym">Sorghum vulgare</name>
    <dbReference type="NCBI Taxonomy" id="4558"/>
    <lineage>
        <taxon>Eukaryota</taxon>
        <taxon>Viridiplantae</taxon>
        <taxon>Streptophyta</taxon>
        <taxon>Embryophyta</taxon>
        <taxon>Tracheophyta</taxon>
        <taxon>Spermatophyta</taxon>
        <taxon>Magnoliopsida</taxon>
        <taxon>Liliopsida</taxon>
        <taxon>Poales</taxon>
        <taxon>Poaceae</taxon>
        <taxon>PACMAD clade</taxon>
        <taxon>Panicoideae</taxon>
        <taxon>Andropogonodae</taxon>
        <taxon>Andropogoneae</taxon>
        <taxon>Sorghinae</taxon>
        <taxon>Sorghum</taxon>
    </lineage>
</organism>
<dbReference type="Proteomes" id="UP000000768">
    <property type="component" value="Chromosome 6"/>
</dbReference>
<keyword evidence="3" id="KW-1185">Reference proteome</keyword>
<sequence length="1039" mass="118428">MWNVGVGPAACFTRAISSIIREVKIQRSGSFDHVIEVDMKQAAVQAAGTSLSINDKLHLHVAEQLGLLDQEYHRLKEEHDELRYYTYGLDTSLSPSLHDLSRTSVVPQIIQKLLMKKYLLVVENLDEPIKPISTSALTEGLCFPAPRWKDSFWCISTTSQDVYGRSKQMTGYAPFIVESYSEDDIVILTLYSLHQAANYILGVTGHEDEQYWHNVAVRCFHYATMLLVPHCSSSHGDAGQQSSPVVLPSITSDELIRQWSAQGILVIDTERMGETTGTSSSGEKYSDIYQVGNVILEAFREYSLLELPFSPVTTEADQNAPKSAAHFLACHKLLTKHHTTDELLCEGEHPWLECAQWILHVGHQGWHLSREWLSNGASGTTTLILRHCSQESRLLAMLDHLLVKLPCLRVLDLSYSSVELLPPTFCLQKIQFLSLRGCYNITSPLSFSDSDIITLPENNSNTEIGLLHLDLSYSNVKTLHCDFFCRMPNLKELFLVSCSNLEELPPSVASLSSLEKIELTGTQIKSFPGKMLEEMKKLGSVKIIDSKELFFAPGLFSKASWLTDLHIEGCESITEVEVTLEGHPTLISFSVVGAPHMKRLSLRECRKLENVDIREAGALEELDLSATAIKELPDNIPNLPKLRQLLLLGVPSLRRLRWHRLRRLPDVFCLDQCSNRTINHCDHPQVTQVCVSDCRLFYSFHDATRDLVRAGKLLKTFYVRVTSCMSTTRKMQCEVDMVTTSTPPVYDDVNHRYLTDRASMVSMDDVPPFRKTERHVEISAADRYPHGLKYLLQVTKSISMLDDTHVSCLSNLGDYSFLELEECMLQRCHRMVQVFEKVYARYVGNLKNVHVSYLRSLTHFYRPLSDANNFNALKHLVLEHCPRLEAIVPCDCVLPSLETLDILFCYNLKSIFYDRLPSSKILYSIRLSASSDYYQLPCLRRIHLQELPLLEHLHDGNNPMLTAPAWEELHVRGCWSLRRLPRFRRRQPDKAVKVSGERAWWDKLCWDWDWDDHAGSYKPMLPPAFASRSERVVIQSYLR</sequence>
<dbReference type="SUPFAM" id="SSF52058">
    <property type="entry name" value="L domain-like"/>
    <property type="match status" value="2"/>
</dbReference>
<dbReference type="EMBL" id="CM000765">
    <property type="protein sequence ID" value="KXG26187.1"/>
    <property type="molecule type" value="Genomic_DNA"/>
</dbReference>
<dbReference type="PANTHER" id="PTHR33463:SF28">
    <property type="entry name" value="VTA1_CALLOSE SYNTHASE N-TERMINAL DOMAIN-CONTAINING PROTEIN"/>
    <property type="match status" value="1"/>
</dbReference>
<dbReference type="Gramene" id="KXG26187">
    <property type="protein sequence ID" value="KXG26187"/>
    <property type="gene ID" value="SORBI_3006G062400"/>
</dbReference>
<proteinExistence type="predicted"/>
<dbReference type="InterPro" id="IPR057135">
    <property type="entry name" value="At4g27190-like_LRR"/>
</dbReference>
<feature type="domain" description="Disease resistance protein At4g27190-like leucine-rich repeats" evidence="1">
    <location>
        <begin position="865"/>
        <end position="980"/>
    </location>
</feature>
<dbReference type="PANTHER" id="PTHR33463">
    <property type="entry name" value="NB-ARC DOMAIN-CONTAINING PROTEIN-RELATED"/>
    <property type="match status" value="1"/>
</dbReference>
<evidence type="ECO:0000313" key="2">
    <source>
        <dbReference type="EMBL" id="KXG26187.1"/>
    </source>
</evidence>
<reference evidence="3" key="2">
    <citation type="journal article" date="2018" name="Plant J.">
        <title>The Sorghum bicolor reference genome: improved assembly, gene annotations, a transcriptome atlas, and signatures of genome organization.</title>
        <authorList>
            <person name="McCormick R.F."/>
            <person name="Truong S.K."/>
            <person name="Sreedasyam A."/>
            <person name="Jenkins J."/>
            <person name="Shu S."/>
            <person name="Sims D."/>
            <person name="Kennedy M."/>
            <person name="Amirebrahimi M."/>
            <person name="Weers B.D."/>
            <person name="McKinley B."/>
            <person name="Mattison A."/>
            <person name="Morishige D.T."/>
            <person name="Grimwood J."/>
            <person name="Schmutz J."/>
            <person name="Mullet J.E."/>
        </authorList>
    </citation>
    <scope>NUCLEOTIDE SEQUENCE [LARGE SCALE GENOMIC DNA]</scope>
    <source>
        <strain evidence="3">cv. BTx623</strain>
    </source>
</reference>